<sequence>MARSPSPRGHQLNHHRDGATQEMLRQVTRLGSPLTHQPTARSRRTRRRCCRSSAPARPRCLACRQASLSCWRWWRPSAAR</sequence>
<dbReference type="AlphaFoldDB" id="A0A1I8GU36"/>
<name>A0A1I8GU36_9PLAT</name>
<evidence type="ECO:0000256" key="1">
    <source>
        <dbReference type="SAM" id="MobiDB-lite"/>
    </source>
</evidence>
<accession>A0A1I8GU36</accession>
<protein>
    <submittedName>
        <fullName evidence="3">Uncharacterized protein</fullName>
    </submittedName>
</protein>
<proteinExistence type="predicted"/>
<reference evidence="3" key="1">
    <citation type="submission" date="2016-11" db="UniProtKB">
        <authorList>
            <consortium name="WormBaseParasite"/>
        </authorList>
    </citation>
    <scope>IDENTIFICATION</scope>
</reference>
<dbReference type="Proteomes" id="UP000095280">
    <property type="component" value="Unplaced"/>
</dbReference>
<organism evidence="2 3">
    <name type="scientific">Macrostomum lignano</name>
    <dbReference type="NCBI Taxonomy" id="282301"/>
    <lineage>
        <taxon>Eukaryota</taxon>
        <taxon>Metazoa</taxon>
        <taxon>Spiralia</taxon>
        <taxon>Lophotrochozoa</taxon>
        <taxon>Platyhelminthes</taxon>
        <taxon>Rhabditophora</taxon>
        <taxon>Macrostomorpha</taxon>
        <taxon>Macrostomida</taxon>
        <taxon>Macrostomidae</taxon>
        <taxon>Macrostomum</taxon>
    </lineage>
</organism>
<evidence type="ECO:0000313" key="2">
    <source>
        <dbReference type="Proteomes" id="UP000095280"/>
    </source>
</evidence>
<keyword evidence="2" id="KW-1185">Reference proteome</keyword>
<dbReference type="WBParaSite" id="maker-uti_cns_0002986-snap-gene-0.2-mRNA-1">
    <property type="protein sequence ID" value="maker-uti_cns_0002986-snap-gene-0.2-mRNA-1"/>
    <property type="gene ID" value="maker-uti_cns_0002986-snap-gene-0.2"/>
</dbReference>
<feature type="region of interest" description="Disordered" evidence="1">
    <location>
        <begin position="29"/>
        <end position="49"/>
    </location>
</feature>
<evidence type="ECO:0000313" key="3">
    <source>
        <dbReference type="WBParaSite" id="maker-uti_cns_0002986-snap-gene-0.2-mRNA-1"/>
    </source>
</evidence>